<reference evidence="1 2" key="1">
    <citation type="journal article" date="2016" name="Nat. Commun.">
        <title>Thousands of microbial genomes shed light on interconnected biogeochemical processes in an aquifer system.</title>
        <authorList>
            <person name="Anantharaman K."/>
            <person name="Brown C.T."/>
            <person name="Hug L.A."/>
            <person name="Sharon I."/>
            <person name="Castelle C.J."/>
            <person name="Probst A.J."/>
            <person name="Thomas B.C."/>
            <person name="Singh A."/>
            <person name="Wilkins M.J."/>
            <person name="Karaoz U."/>
            <person name="Brodie E.L."/>
            <person name="Williams K.H."/>
            <person name="Hubbard S.S."/>
            <person name="Banfield J.F."/>
        </authorList>
    </citation>
    <scope>NUCLEOTIDE SEQUENCE [LARGE SCALE GENOMIC DNA]</scope>
</reference>
<evidence type="ECO:0000313" key="1">
    <source>
        <dbReference type="EMBL" id="OGD04331.1"/>
    </source>
</evidence>
<gene>
    <name evidence="1" type="ORF">A2989_04830</name>
</gene>
<protein>
    <submittedName>
        <fullName evidence="1">Uncharacterized protein</fullName>
    </submittedName>
</protein>
<comment type="caution">
    <text evidence="1">The sequence shown here is derived from an EMBL/GenBank/DDBJ whole genome shotgun (WGS) entry which is preliminary data.</text>
</comment>
<sequence>MKEIGDLEYLRLMGLINRRRLEKEFAIAEDRKRWGWEAVWCRDKDGEKKTRWQLPNGRKFDEVVNKEGRMIGFTLVE</sequence>
<evidence type="ECO:0000313" key="2">
    <source>
        <dbReference type="Proteomes" id="UP000177080"/>
    </source>
</evidence>
<dbReference type="STRING" id="1797259.A2989_04830"/>
<accession>A0A1F4ZDF4</accession>
<dbReference type="EMBL" id="MEXN01000001">
    <property type="protein sequence ID" value="OGD04331.1"/>
    <property type="molecule type" value="Genomic_DNA"/>
</dbReference>
<dbReference type="AlphaFoldDB" id="A0A1F4ZDF4"/>
<proteinExistence type="predicted"/>
<dbReference type="Proteomes" id="UP000177080">
    <property type="component" value="Unassembled WGS sequence"/>
</dbReference>
<organism evidence="1 2">
    <name type="scientific">Candidatus Amesbacteria bacterium RIFCSPLOWO2_01_FULL_48_25</name>
    <dbReference type="NCBI Taxonomy" id="1797259"/>
    <lineage>
        <taxon>Bacteria</taxon>
        <taxon>Candidatus Amesiibacteriota</taxon>
    </lineage>
</organism>
<name>A0A1F4ZDF4_9BACT</name>